<dbReference type="Proteomes" id="UP000668403">
    <property type="component" value="Unassembled WGS sequence"/>
</dbReference>
<dbReference type="InterPro" id="IPR036188">
    <property type="entry name" value="FAD/NAD-bd_sf"/>
</dbReference>
<dbReference type="InterPro" id="IPR038732">
    <property type="entry name" value="HpyO/CreE_NAD-binding"/>
</dbReference>
<dbReference type="Gene3D" id="3.50.50.60">
    <property type="entry name" value="FAD/NAD(P)-binding domain"/>
    <property type="match status" value="1"/>
</dbReference>
<protein>
    <submittedName>
        <fullName evidence="2">FAD/NAD(P)-binding protein</fullName>
    </submittedName>
</protein>
<comment type="caution">
    <text evidence="2">The sequence shown here is derived from an EMBL/GenBank/DDBJ whole genome shotgun (WGS) entry which is preliminary data.</text>
</comment>
<keyword evidence="3" id="KW-1185">Reference proteome</keyword>
<organism evidence="2 3">
    <name type="scientific">Leucobacter tardus</name>
    <dbReference type="NCBI Taxonomy" id="501483"/>
    <lineage>
        <taxon>Bacteria</taxon>
        <taxon>Bacillati</taxon>
        <taxon>Actinomycetota</taxon>
        <taxon>Actinomycetes</taxon>
        <taxon>Micrococcales</taxon>
        <taxon>Microbacteriaceae</taxon>
        <taxon>Leucobacter</taxon>
    </lineage>
</organism>
<accession>A0A939QEW1</accession>
<reference evidence="2" key="1">
    <citation type="submission" date="2021-03" db="EMBL/GenBank/DDBJ databases">
        <title>Leucobacter chromiisoli sp. nov., isolated from chromium-containing soil of chemical plant.</title>
        <authorList>
            <person name="Xu Z."/>
        </authorList>
    </citation>
    <scope>NUCLEOTIDE SEQUENCE</scope>
    <source>
        <strain evidence="2">K 70/01</strain>
    </source>
</reference>
<feature type="domain" description="FAD-dependent urate hydroxylase HpyO/Asp monooxygenase CreE-like FAD/NAD(P)-binding" evidence="1">
    <location>
        <begin position="7"/>
        <end position="187"/>
    </location>
</feature>
<dbReference type="PANTHER" id="PTHR40254">
    <property type="entry name" value="BLR0577 PROTEIN"/>
    <property type="match status" value="1"/>
</dbReference>
<proteinExistence type="predicted"/>
<dbReference type="SUPFAM" id="SSF51905">
    <property type="entry name" value="FAD/NAD(P)-binding domain"/>
    <property type="match status" value="1"/>
</dbReference>
<dbReference type="Pfam" id="PF13454">
    <property type="entry name" value="NAD_binding_9"/>
    <property type="match status" value="1"/>
</dbReference>
<evidence type="ECO:0000313" key="2">
    <source>
        <dbReference type="EMBL" id="MBO2990857.1"/>
    </source>
</evidence>
<dbReference type="RefSeq" id="WP_208240160.1">
    <property type="nucleotide sequence ID" value="NZ_BAAAQU010000002.1"/>
</dbReference>
<name>A0A939QEW1_9MICO</name>
<evidence type="ECO:0000259" key="1">
    <source>
        <dbReference type="Pfam" id="PF13454"/>
    </source>
</evidence>
<dbReference type="InterPro" id="IPR052189">
    <property type="entry name" value="L-asp_N-monooxygenase_NS-form"/>
</dbReference>
<dbReference type="PANTHER" id="PTHR40254:SF1">
    <property type="entry name" value="BLR0577 PROTEIN"/>
    <property type="match status" value="1"/>
</dbReference>
<sequence length="638" mass="70395">MTRIVSIGAGPAAVMLLERFIAHHTRDAPDRKFEYHLVDPYEPGGGRIWRRTQSPLLKLNSMREDVTMYTDDSSIIDGPVVPGPTLAEWVSAVRAGEIARPDWSDAILDAEIDDPDDRAFPTRRLGNAYLTWVYRDALRRARPEVAVQWHEDLAVAVEPSTIDETFTVRLASGATLHADIVVHALGHNGSAPSPESVHLADFAARHDLSYVAPAFTADVDLDWVPAEEPVIVRGMGLAAVDLTVLLTEGRGGRFVEQGDGSLRYLPSGREPQLHLGSRRGVPYRSKITSRTVGDPVALEYLDHAGRDRLLRSPHPVDFTRDVWPLIANEMLTGYYRELFTGHPDRVAADWEWFAPRLRRILDEPDGHRSHELAALTRIAVPAIDDRLDLEAFDRPLTVPGPGHSAHARVQAHIAQDLRQRTRSEHSATQALFLTLLRCHMAVSDIPLDRWNEHSRVHTLPRAWHTYFSYVASGPPGDRLRELLALSEAGIVHFLGGDVRLESAEDLRRFIATGTALTDAGPRSTRVRARALIDAWLPAAQATGSDNPLIRQLLATEQIRELPGSGTVMVERGRIAGADRQFAVGPFTSEIQAGAFTRPGINALPLRRADGLARELLHATSMIESAVNLTAPSATLGDR</sequence>
<dbReference type="AlphaFoldDB" id="A0A939QEW1"/>
<dbReference type="EMBL" id="JAGFBF010000005">
    <property type="protein sequence ID" value="MBO2990857.1"/>
    <property type="molecule type" value="Genomic_DNA"/>
</dbReference>
<evidence type="ECO:0000313" key="3">
    <source>
        <dbReference type="Proteomes" id="UP000668403"/>
    </source>
</evidence>
<gene>
    <name evidence="2" type="ORF">J4H85_12705</name>
</gene>